<dbReference type="EMBL" id="UINC01000189">
    <property type="protein sequence ID" value="SUZ50804.1"/>
    <property type="molecule type" value="Genomic_DNA"/>
</dbReference>
<sequence>VYPELNQETAYKPSLLIILILGRTLTIDTFNSKEKAIFD</sequence>
<gene>
    <name evidence="1" type="ORF">METZ01_LOCUS3658</name>
</gene>
<protein>
    <submittedName>
        <fullName evidence="1">Uncharacterized protein</fullName>
    </submittedName>
</protein>
<feature type="non-terminal residue" evidence="1">
    <location>
        <position position="1"/>
    </location>
</feature>
<accession>A0A381N9P6</accession>
<reference evidence="1" key="1">
    <citation type="submission" date="2018-05" db="EMBL/GenBank/DDBJ databases">
        <authorList>
            <person name="Lanie J.A."/>
            <person name="Ng W.-L."/>
            <person name="Kazmierczak K.M."/>
            <person name="Andrzejewski T.M."/>
            <person name="Davidsen T.M."/>
            <person name="Wayne K.J."/>
            <person name="Tettelin H."/>
            <person name="Glass J.I."/>
            <person name="Rusch D."/>
            <person name="Podicherti R."/>
            <person name="Tsui H.-C.T."/>
            <person name="Winkler M.E."/>
        </authorList>
    </citation>
    <scope>NUCLEOTIDE SEQUENCE</scope>
</reference>
<dbReference type="AlphaFoldDB" id="A0A381N9P6"/>
<evidence type="ECO:0000313" key="1">
    <source>
        <dbReference type="EMBL" id="SUZ50804.1"/>
    </source>
</evidence>
<organism evidence="1">
    <name type="scientific">marine metagenome</name>
    <dbReference type="NCBI Taxonomy" id="408172"/>
    <lineage>
        <taxon>unclassified sequences</taxon>
        <taxon>metagenomes</taxon>
        <taxon>ecological metagenomes</taxon>
    </lineage>
</organism>
<proteinExistence type="predicted"/>
<name>A0A381N9P6_9ZZZZ</name>